<protein>
    <submittedName>
        <fullName evidence="2">Uncharacterized protein</fullName>
    </submittedName>
</protein>
<feature type="compositionally biased region" description="Polar residues" evidence="1">
    <location>
        <begin position="81"/>
        <end position="108"/>
    </location>
</feature>
<accession>A0AAD6SM28</accession>
<evidence type="ECO:0000313" key="2">
    <source>
        <dbReference type="EMBL" id="KAJ7030349.1"/>
    </source>
</evidence>
<feature type="region of interest" description="Disordered" evidence="1">
    <location>
        <begin position="46"/>
        <end position="119"/>
    </location>
</feature>
<feature type="region of interest" description="Disordered" evidence="1">
    <location>
        <begin position="182"/>
        <end position="209"/>
    </location>
</feature>
<keyword evidence="3" id="KW-1185">Reference proteome</keyword>
<reference evidence="2" key="1">
    <citation type="submission" date="2023-03" db="EMBL/GenBank/DDBJ databases">
        <title>Massive genome expansion in bonnet fungi (Mycena s.s.) driven by repeated elements and novel gene families across ecological guilds.</title>
        <authorList>
            <consortium name="Lawrence Berkeley National Laboratory"/>
            <person name="Harder C.B."/>
            <person name="Miyauchi S."/>
            <person name="Viragh M."/>
            <person name="Kuo A."/>
            <person name="Thoen E."/>
            <person name="Andreopoulos B."/>
            <person name="Lu D."/>
            <person name="Skrede I."/>
            <person name="Drula E."/>
            <person name="Henrissat B."/>
            <person name="Morin E."/>
            <person name="Kohler A."/>
            <person name="Barry K."/>
            <person name="LaButti K."/>
            <person name="Morin E."/>
            <person name="Salamov A."/>
            <person name="Lipzen A."/>
            <person name="Mereny Z."/>
            <person name="Hegedus B."/>
            <person name="Baldrian P."/>
            <person name="Stursova M."/>
            <person name="Weitz H."/>
            <person name="Taylor A."/>
            <person name="Grigoriev I.V."/>
            <person name="Nagy L.G."/>
            <person name="Martin F."/>
            <person name="Kauserud H."/>
        </authorList>
    </citation>
    <scope>NUCLEOTIDE SEQUENCE</scope>
    <source>
        <strain evidence="2">CBHHK200</strain>
    </source>
</reference>
<organism evidence="2 3">
    <name type="scientific">Mycena alexandri</name>
    <dbReference type="NCBI Taxonomy" id="1745969"/>
    <lineage>
        <taxon>Eukaryota</taxon>
        <taxon>Fungi</taxon>
        <taxon>Dikarya</taxon>
        <taxon>Basidiomycota</taxon>
        <taxon>Agaricomycotina</taxon>
        <taxon>Agaricomycetes</taxon>
        <taxon>Agaricomycetidae</taxon>
        <taxon>Agaricales</taxon>
        <taxon>Marasmiineae</taxon>
        <taxon>Mycenaceae</taxon>
        <taxon>Mycena</taxon>
    </lineage>
</organism>
<gene>
    <name evidence="2" type="ORF">C8F04DRAFT_1236492</name>
</gene>
<evidence type="ECO:0000256" key="1">
    <source>
        <dbReference type="SAM" id="MobiDB-lite"/>
    </source>
</evidence>
<dbReference type="EMBL" id="JARJCM010000091">
    <property type="protein sequence ID" value="KAJ7030349.1"/>
    <property type="molecule type" value="Genomic_DNA"/>
</dbReference>
<sequence length="375" mass="41168">MPFSPHDIPVDAFYSQSARDPLPTRFSGAIGTPYNGYPQNGYNFGTAQSSYYPSHPSHPSPPPSHYHGQSAHRAPHAVNDPSYSPSRFVQPSLNTQSYGFPTAPQSTAPGYGMPSPLARRNSVVDHPRARPPISDYSTLAGAVDGYAGGPARVRSNSIQKHALASPYKSGSRPRSNSIVAAAATPKPPRRGSKHIEPCLPDGPSDHMRLPQEPYEEPVSELGYQRIDHLRLQPIVFKNPRSATPGIRLGEFNCDSLPPLERPDDRVFDGVFHFREARIRVLWPGYPPLEKRFKTPDARRSTLLVMVVNAIGQMMSTVANKKLSPKRGFEAWSIGRRSNGAAGLCPEDVLVTGIEHRGGANFQVELWVAKRKMGVQ</sequence>
<dbReference type="AlphaFoldDB" id="A0AAD6SM28"/>
<dbReference type="Proteomes" id="UP001218188">
    <property type="component" value="Unassembled WGS sequence"/>
</dbReference>
<proteinExistence type="predicted"/>
<evidence type="ECO:0000313" key="3">
    <source>
        <dbReference type="Proteomes" id="UP001218188"/>
    </source>
</evidence>
<name>A0AAD6SM28_9AGAR</name>
<comment type="caution">
    <text evidence="2">The sequence shown here is derived from an EMBL/GenBank/DDBJ whole genome shotgun (WGS) entry which is preliminary data.</text>
</comment>